<feature type="binding site" description="covalent" evidence="8">
    <location>
        <position position="57"/>
    </location>
    <ligand>
        <name>heme c</name>
        <dbReference type="ChEBI" id="CHEBI:61717"/>
    </ligand>
</feature>
<dbReference type="Proteomes" id="UP000254572">
    <property type="component" value="Unassembled WGS sequence"/>
</dbReference>
<evidence type="ECO:0000256" key="7">
    <source>
        <dbReference type="ARBA" id="ARBA00023136"/>
    </source>
</evidence>
<feature type="signal peptide" evidence="10">
    <location>
        <begin position="1"/>
        <end position="22"/>
    </location>
</feature>
<evidence type="ECO:0000256" key="4">
    <source>
        <dbReference type="ARBA" id="ARBA00022723"/>
    </source>
</evidence>
<dbReference type="InterPro" id="IPR009056">
    <property type="entry name" value="Cyt_c-like_dom"/>
</dbReference>
<feature type="domain" description="Cytochrome c" evidence="11">
    <location>
        <begin position="41"/>
        <end position="130"/>
    </location>
</feature>
<dbReference type="AlphaFoldDB" id="A0A381DZ05"/>
<dbReference type="InterPro" id="IPR036909">
    <property type="entry name" value="Cyt_c-like_dom_sf"/>
</dbReference>
<dbReference type="Gene3D" id="1.10.760.10">
    <property type="entry name" value="Cytochrome c-like domain"/>
    <property type="match status" value="1"/>
</dbReference>
<keyword evidence="3 9" id="KW-0812">Transmembrane</keyword>
<evidence type="ECO:0000313" key="12">
    <source>
        <dbReference type="EMBL" id="SUX18642.1"/>
    </source>
</evidence>
<dbReference type="PANTHER" id="PTHR10266">
    <property type="entry name" value="CYTOCHROME C1"/>
    <property type="match status" value="1"/>
</dbReference>
<keyword evidence="6 8" id="KW-0408">Iron</keyword>
<dbReference type="Pfam" id="PF02167">
    <property type="entry name" value="Cytochrom_C1"/>
    <property type="match status" value="1"/>
</dbReference>
<keyword evidence="2 8" id="KW-0349">Heme</keyword>
<evidence type="ECO:0000256" key="5">
    <source>
        <dbReference type="ARBA" id="ARBA00022989"/>
    </source>
</evidence>
<feature type="binding site" description="covalent" evidence="8">
    <location>
        <position position="58"/>
    </location>
    <ligand>
        <name>heme c</name>
        <dbReference type="ChEBI" id="CHEBI:61717"/>
    </ligand>
</feature>
<accession>A0A381DZ05</accession>
<keyword evidence="10" id="KW-0732">Signal</keyword>
<keyword evidence="4 8" id="KW-0479">Metal-binding</keyword>
<dbReference type="PROSITE" id="PS51007">
    <property type="entry name" value="CYTC"/>
    <property type="match status" value="1"/>
</dbReference>
<evidence type="ECO:0000256" key="9">
    <source>
        <dbReference type="SAM" id="Phobius"/>
    </source>
</evidence>
<evidence type="ECO:0000259" key="11">
    <source>
        <dbReference type="PROSITE" id="PS51007"/>
    </source>
</evidence>
<dbReference type="SUPFAM" id="SSF46626">
    <property type="entry name" value="Cytochrome c"/>
    <property type="match status" value="1"/>
</dbReference>
<comment type="cofactor">
    <cofactor evidence="8">
        <name>heme c</name>
        <dbReference type="ChEBI" id="CHEBI:61717"/>
    </cofactor>
    <text evidence="8">Binds 1 heme c group covalently per subunit.</text>
</comment>
<feature type="binding site" description="covalent" evidence="8">
    <location>
        <position position="54"/>
    </location>
    <ligand>
        <name>heme c</name>
        <dbReference type="ChEBI" id="CHEBI:61717"/>
    </ligand>
</feature>
<feature type="chain" id="PRO_5016665686" evidence="10">
    <location>
        <begin position="23"/>
        <end position="264"/>
    </location>
</feature>
<dbReference type="EMBL" id="UFUW01000001">
    <property type="protein sequence ID" value="SUX18642.1"/>
    <property type="molecule type" value="Genomic_DNA"/>
</dbReference>
<sequence>MNTKKILLLLTATLTLAQAAFASGVAGYPNDTFQADLTNKVSLQNGAKYFINYCAGCHSLQYQRYNRMFKDLDIDPEIGAKNLIFTGAKAVEQMHTGMSAAEGLKWFGQTPPDLSLTARAKSGAYIYNYLRGFYLDDTRPLGFNNSIFAGASMPNPLWELQGIQKPVYSEEKTCATVDGKETCETHSTLTGFDIVTPGILNKEDPAKNKEAYDQVVYDITNFLSYVSDPSALDRMRMGPWVLAFLAFLTMIFYLLKREYWRDIH</sequence>
<keyword evidence="5 9" id="KW-1133">Transmembrane helix</keyword>
<evidence type="ECO:0000256" key="6">
    <source>
        <dbReference type="ARBA" id="ARBA00023004"/>
    </source>
</evidence>
<evidence type="ECO:0000256" key="3">
    <source>
        <dbReference type="ARBA" id="ARBA00022692"/>
    </source>
</evidence>
<proteinExistence type="predicted"/>
<evidence type="ECO:0000256" key="8">
    <source>
        <dbReference type="PIRSR" id="PIRSR602326-1"/>
    </source>
</evidence>
<reference evidence="12 13" key="1">
    <citation type="submission" date="2018-06" db="EMBL/GenBank/DDBJ databases">
        <authorList>
            <consortium name="Pathogen Informatics"/>
            <person name="Doyle S."/>
        </authorList>
    </citation>
    <scope>NUCLEOTIDE SEQUENCE [LARGE SCALE GENOMIC DNA]</scope>
    <source>
        <strain evidence="12 13">NCTC13294</strain>
    </source>
</reference>
<keyword evidence="7 9" id="KW-0472">Membrane</keyword>
<feature type="transmembrane region" description="Helical" evidence="9">
    <location>
        <begin position="237"/>
        <end position="255"/>
    </location>
</feature>
<evidence type="ECO:0000256" key="10">
    <source>
        <dbReference type="SAM" id="SignalP"/>
    </source>
</evidence>
<dbReference type="PANTHER" id="PTHR10266:SF3">
    <property type="entry name" value="CYTOCHROME C1, HEME PROTEIN, MITOCHONDRIAL"/>
    <property type="match status" value="1"/>
</dbReference>
<dbReference type="OrthoDB" id="9798864at2"/>
<evidence type="ECO:0000256" key="1">
    <source>
        <dbReference type="ARBA" id="ARBA00004370"/>
    </source>
</evidence>
<evidence type="ECO:0000313" key="13">
    <source>
        <dbReference type="Proteomes" id="UP000254572"/>
    </source>
</evidence>
<dbReference type="RefSeq" id="WP_115610635.1">
    <property type="nucleotide sequence ID" value="NZ_JBHLZC010000001.1"/>
</dbReference>
<comment type="subcellular location">
    <subcellularLocation>
        <location evidence="1">Membrane</location>
    </subcellularLocation>
</comment>
<evidence type="ECO:0000256" key="2">
    <source>
        <dbReference type="ARBA" id="ARBA00022617"/>
    </source>
</evidence>
<name>A0A381DZ05_9GAMM</name>
<dbReference type="InterPro" id="IPR002326">
    <property type="entry name" value="Cyt_c1"/>
</dbReference>
<gene>
    <name evidence="12" type="ORF">NCTC13294_00320</name>
</gene>
<keyword evidence="13" id="KW-1185">Reference proteome</keyword>
<organism evidence="12 13">
    <name type="scientific">Cardiobacterium valvarum</name>
    <dbReference type="NCBI Taxonomy" id="194702"/>
    <lineage>
        <taxon>Bacteria</taxon>
        <taxon>Pseudomonadati</taxon>
        <taxon>Pseudomonadota</taxon>
        <taxon>Gammaproteobacteria</taxon>
        <taxon>Cardiobacteriales</taxon>
        <taxon>Cardiobacteriaceae</taxon>
        <taxon>Cardiobacterium</taxon>
    </lineage>
</organism>
<dbReference type="GO" id="GO:0020037">
    <property type="term" value="F:heme binding"/>
    <property type="evidence" value="ECO:0007669"/>
    <property type="project" value="InterPro"/>
</dbReference>
<dbReference type="GO" id="GO:0046872">
    <property type="term" value="F:metal ion binding"/>
    <property type="evidence" value="ECO:0007669"/>
    <property type="project" value="UniProtKB-KW"/>
</dbReference>
<dbReference type="GO" id="GO:0016020">
    <property type="term" value="C:membrane"/>
    <property type="evidence" value="ECO:0007669"/>
    <property type="project" value="UniProtKB-SubCell"/>
</dbReference>
<dbReference type="GO" id="GO:0009055">
    <property type="term" value="F:electron transfer activity"/>
    <property type="evidence" value="ECO:0007669"/>
    <property type="project" value="InterPro"/>
</dbReference>
<protein>
    <submittedName>
        <fullName evidence="12">Cytochrome C1 family</fullName>
    </submittedName>
</protein>